<dbReference type="AlphaFoldDB" id="A0A0F9G7A5"/>
<evidence type="ECO:0000313" key="8">
    <source>
        <dbReference type="EMBL" id="KKL65355.1"/>
    </source>
</evidence>
<evidence type="ECO:0000259" key="7">
    <source>
        <dbReference type="SMART" id="SM00887"/>
    </source>
</evidence>
<comment type="caution">
    <text evidence="8">The sequence shown here is derived from an EMBL/GenBank/DDBJ whole genome shotgun (WGS) entry which is preliminary data.</text>
</comment>
<evidence type="ECO:0000256" key="5">
    <source>
        <dbReference type="ARBA" id="ARBA00023004"/>
    </source>
</evidence>
<proteinExistence type="predicted"/>
<organism evidence="8">
    <name type="scientific">marine sediment metagenome</name>
    <dbReference type="NCBI Taxonomy" id="412755"/>
    <lineage>
        <taxon>unclassified sequences</taxon>
        <taxon>metagenomes</taxon>
        <taxon>ecological metagenomes</taxon>
    </lineage>
</organism>
<keyword evidence="3" id="KW-0479">Metal-binding</keyword>
<reference evidence="8" key="1">
    <citation type="journal article" date="2015" name="Nature">
        <title>Complex archaea that bridge the gap between prokaryotes and eukaryotes.</title>
        <authorList>
            <person name="Spang A."/>
            <person name="Saw J.H."/>
            <person name="Jorgensen S.L."/>
            <person name="Zaremba-Niedzwiedzka K."/>
            <person name="Martijn J."/>
            <person name="Lind A.E."/>
            <person name="van Eijk R."/>
            <person name="Schleper C."/>
            <person name="Guy L."/>
            <person name="Ettema T.J."/>
        </authorList>
    </citation>
    <scope>NUCLEOTIDE SEQUENCE</scope>
</reference>
<name>A0A0F9G7A5_9ZZZZ</name>
<dbReference type="InterPro" id="IPR019020">
    <property type="entry name" value="Cyt-c552/DMSO_Rdtase_haem-bd"/>
</dbReference>
<dbReference type="GO" id="GO:0020037">
    <property type="term" value="F:heme binding"/>
    <property type="evidence" value="ECO:0007669"/>
    <property type="project" value="InterPro"/>
</dbReference>
<keyword evidence="5" id="KW-0408">Iron</keyword>
<sequence length="350" mass="38291">MTQIVDSKGALIAHLKTDSPLSALVGTRIYGDELPREDADSMPRKAVVLTLSDMRLASSQTVTLVAKRSEAEVPLDDPSAKVWKRANPVEVPLSAQNLVPPKAGGDRTMTARALHDDQRLYILLEWDDDSEDTLVSRQTEFSDAAAVQFPVTPGETVPAFCMGDPNAPVNIWQWKAAWQTDIEQGFVEVEDAYPYAHVDLYPFEDEEVFYPARAVGNVFAQADRTTPVDNLLAGSFGTLTQAPDQIVKGVGEWHDGRWRVLYARDLAVDGDYTQFAEDDSTDVAFAVWDGSSGERDGMKSVSQFLTLEVSPELAGDGGAGVTPWIIVLVVLGATAMFLLLALYGRQRKRG</sequence>
<keyword evidence="2" id="KW-0349">Heme</keyword>
<protein>
    <recommendedName>
        <fullName evidence="7">Cytochrome c-552/DMSO reductase-like haem-binding domain-containing protein</fullName>
    </recommendedName>
</protein>
<evidence type="ECO:0000256" key="1">
    <source>
        <dbReference type="ARBA" id="ARBA00022448"/>
    </source>
</evidence>
<keyword evidence="6" id="KW-1133">Transmembrane helix</keyword>
<evidence type="ECO:0000256" key="4">
    <source>
        <dbReference type="ARBA" id="ARBA00022982"/>
    </source>
</evidence>
<evidence type="ECO:0000256" key="6">
    <source>
        <dbReference type="SAM" id="Phobius"/>
    </source>
</evidence>
<dbReference type="GO" id="GO:0046872">
    <property type="term" value="F:metal ion binding"/>
    <property type="evidence" value="ECO:0007669"/>
    <property type="project" value="UniProtKB-KW"/>
</dbReference>
<keyword evidence="6" id="KW-0472">Membrane</keyword>
<dbReference type="Gene3D" id="2.60.40.1190">
    <property type="match status" value="1"/>
</dbReference>
<keyword evidence="4" id="KW-0249">Electron transport</keyword>
<accession>A0A0F9G7A5</accession>
<gene>
    <name evidence="8" type="ORF">LCGC14_2155820</name>
</gene>
<dbReference type="SUPFAM" id="SSF49344">
    <property type="entry name" value="CBD9-like"/>
    <property type="match status" value="1"/>
</dbReference>
<dbReference type="EMBL" id="LAZR01027562">
    <property type="protein sequence ID" value="KKL65355.1"/>
    <property type="molecule type" value="Genomic_DNA"/>
</dbReference>
<dbReference type="SMART" id="SM00887">
    <property type="entry name" value="EB_dh"/>
    <property type="match status" value="1"/>
</dbReference>
<keyword evidence="6" id="KW-0812">Transmembrane</keyword>
<evidence type="ECO:0000256" key="3">
    <source>
        <dbReference type="ARBA" id="ARBA00022723"/>
    </source>
</evidence>
<feature type="transmembrane region" description="Helical" evidence="6">
    <location>
        <begin position="324"/>
        <end position="344"/>
    </location>
</feature>
<dbReference type="Pfam" id="PF09459">
    <property type="entry name" value="EB_dh"/>
    <property type="match status" value="1"/>
</dbReference>
<feature type="domain" description="Cytochrome c-552/DMSO reductase-like haem-binding" evidence="7">
    <location>
        <begin position="80"/>
        <end position="300"/>
    </location>
</feature>
<keyword evidence="1" id="KW-0813">Transport</keyword>
<evidence type="ECO:0000256" key="2">
    <source>
        <dbReference type="ARBA" id="ARBA00022617"/>
    </source>
</evidence>